<accession>A0A0D7ATL9</accession>
<keyword evidence="2" id="KW-1185">Reference proteome</keyword>
<dbReference type="EMBL" id="KN880968">
    <property type="protein sequence ID" value="KIY61350.1"/>
    <property type="molecule type" value="Genomic_DNA"/>
</dbReference>
<reference evidence="1 2" key="1">
    <citation type="journal article" date="2015" name="Fungal Genet. Biol.">
        <title>Evolution of novel wood decay mechanisms in Agaricales revealed by the genome sequences of Fistulina hepatica and Cylindrobasidium torrendii.</title>
        <authorList>
            <person name="Floudas D."/>
            <person name="Held B.W."/>
            <person name="Riley R."/>
            <person name="Nagy L.G."/>
            <person name="Koehler G."/>
            <person name="Ransdell A.S."/>
            <person name="Younus H."/>
            <person name="Chow J."/>
            <person name="Chiniquy J."/>
            <person name="Lipzen A."/>
            <person name="Tritt A."/>
            <person name="Sun H."/>
            <person name="Haridas S."/>
            <person name="LaButti K."/>
            <person name="Ohm R.A."/>
            <person name="Kues U."/>
            <person name="Blanchette R.A."/>
            <person name="Grigoriev I.V."/>
            <person name="Minto R.E."/>
            <person name="Hibbett D.S."/>
        </authorList>
    </citation>
    <scope>NUCLEOTIDE SEQUENCE [LARGE SCALE GENOMIC DNA]</scope>
    <source>
        <strain evidence="1 2">FP15055 ss-10</strain>
    </source>
</reference>
<proteinExistence type="predicted"/>
<sequence>MAARESSHVRNARRAKCSVSEALSLLCVCSLRGFEGDGGGLGRLYLSIPTVIEKAVEGRTIPPVIEKGRRINLYGRGSKYNAKNSVRWGFGFVCSDDSEKETLCRLYLLRGAH</sequence>
<evidence type="ECO:0000313" key="2">
    <source>
        <dbReference type="Proteomes" id="UP000054007"/>
    </source>
</evidence>
<evidence type="ECO:0000313" key="1">
    <source>
        <dbReference type="EMBL" id="KIY61350.1"/>
    </source>
</evidence>
<dbReference type="Proteomes" id="UP000054007">
    <property type="component" value="Unassembled WGS sequence"/>
</dbReference>
<gene>
    <name evidence="1" type="ORF">CYLTODRAFT_415501</name>
</gene>
<name>A0A0D7ATL9_9AGAR</name>
<protein>
    <submittedName>
        <fullName evidence="1">Uncharacterized protein</fullName>
    </submittedName>
</protein>
<organism evidence="1 2">
    <name type="scientific">Cylindrobasidium torrendii FP15055 ss-10</name>
    <dbReference type="NCBI Taxonomy" id="1314674"/>
    <lineage>
        <taxon>Eukaryota</taxon>
        <taxon>Fungi</taxon>
        <taxon>Dikarya</taxon>
        <taxon>Basidiomycota</taxon>
        <taxon>Agaricomycotina</taxon>
        <taxon>Agaricomycetes</taxon>
        <taxon>Agaricomycetidae</taxon>
        <taxon>Agaricales</taxon>
        <taxon>Marasmiineae</taxon>
        <taxon>Physalacriaceae</taxon>
        <taxon>Cylindrobasidium</taxon>
    </lineage>
</organism>
<dbReference type="AlphaFoldDB" id="A0A0D7ATL9"/>